<feature type="region of interest" description="Disordered" evidence="1">
    <location>
        <begin position="427"/>
        <end position="469"/>
    </location>
</feature>
<accession>A0ABR2ZPS4</accession>
<feature type="region of interest" description="Disordered" evidence="1">
    <location>
        <begin position="350"/>
        <end position="398"/>
    </location>
</feature>
<evidence type="ECO:0000313" key="4">
    <source>
        <dbReference type="Proteomes" id="UP001437256"/>
    </source>
</evidence>
<evidence type="ECO:0000256" key="1">
    <source>
        <dbReference type="SAM" id="MobiDB-lite"/>
    </source>
</evidence>
<feature type="region of interest" description="Disordered" evidence="1">
    <location>
        <begin position="238"/>
        <end position="263"/>
    </location>
</feature>
<feature type="compositionally biased region" description="Basic and acidic residues" evidence="1">
    <location>
        <begin position="831"/>
        <end position="845"/>
    </location>
</feature>
<evidence type="ECO:0000313" key="3">
    <source>
        <dbReference type="EMBL" id="KAL0063230.1"/>
    </source>
</evidence>
<comment type="caution">
    <text evidence="3">The sequence shown here is derived from an EMBL/GenBank/DDBJ whole genome shotgun (WGS) entry which is preliminary data.</text>
</comment>
<dbReference type="SUPFAM" id="SSF63491">
    <property type="entry name" value="BAG domain"/>
    <property type="match status" value="1"/>
</dbReference>
<dbReference type="Proteomes" id="UP001437256">
    <property type="component" value="Unassembled WGS sequence"/>
</dbReference>
<feature type="compositionally biased region" description="Low complexity" evidence="1">
    <location>
        <begin position="8"/>
        <end position="24"/>
    </location>
</feature>
<dbReference type="InterPro" id="IPR003103">
    <property type="entry name" value="BAG_domain"/>
</dbReference>
<feature type="region of interest" description="Disordered" evidence="1">
    <location>
        <begin position="199"/>
        <end position="222"/>
    </location>
</feature>
<feature type="region of interest" description="Disordered" evidence="1">
    <location>
        <begin position="42"/>
        <end position="76"/>
    </location>
</feature>
<feature type="region of interest" description="Disordered" evidence="1">
    <location>
        <begin position="629"/>
        <end position="856"/>
    </location>
</feature>
<dbReference type="Gene3D" id="1.20.58.120">
    <property type="entry name" value="BAG domain"/>
    <property type="match status" value="1"/>
</dbReference>
<organism evidence="3 4">
    <name type="scientific">Marasmius tenuissimus</name>
    <dbReference type="NCBI Taxonomy" id="585030"/>
    <lineage>
        <taxon>Eukaryota</taxon>
        <taxon>Fungi</taxon>
        <taxon>Dikarya</taxon>
        <taxon>Basidiomycota</taxon>
        <taxon>Agaricomycotina</taxon>
        <taxon>Agaricomycetes</taxon>
        <taxon>Agaricomycetidae</taxon>
        <taxon>Agaricales</taxon>
        <taxon>Marasmiineae</taxon>
        <taxon>Marasmiaceae</taxon>
        <taxon>Marasmius</taxon>
    </lineage>
</organism>
<feature type="compositionally biased region" description="Polar residues" evidence="1">
    <location>
        <begin position="294"/>
        <end position="305"/>
    </location>
</feature>
<name>A0ABR2ZPS4_9AGAR</name>
<feature type="region of interest" description="Disordered" evidence="1">
    <location>
        <begin position="282"/>
        <end position="328"/>
    </location>
</feature>
<feature type="compositionally biased region" description="Acidic residues" evidence="1">
    <location>
        <begin position="846"/>
        <end position="856"/>
    </location>
</feature>
<feature type="compositionally biased region" description="Low complexity" evidence="1">
    <location>
        <begin position="455"/>
        <end position="467"/>
    </location>
</feature>
<dbReference type="EMBL" id="JBBXMP010000085">
    <property type="protein sequence ID" value="KAL0063230.1"/>
    <property type="molecule type" value="Genomic_DNA"/>
</dbReference>
<feature type="compositionally biased region" description="Low complexity" evidence="1">
    <location>
        <begin position="773"/>
        <end position="793"/>
    </location>
</feature>
<keyword evidence="4" id="KW-1185">Reference proteome</keyword>
<feature type="compositionally biased region" description="Low complexity" evidence="1">
    <location>
        <begin position="645"/>
        <end position="659"/>
    </location>
</feature>
<dbReference type="Pfam" id="PF02179">
    <property type="entry name" value="BAG"/>
    <property type="match status" value="1"/>
</dbReference>
<feature type="region of interest" description="Disordered" evidence="1">
    <location>
        <begin position="134"/>
        <end position="156"/>
    </location>
</feature>
<reference evidence="3 4" key="1">
    <citation type="submission" date="2024-05" db="EMBL/GenBank/DDBJ databases">
        <title>A draft genome resource for the thread blight pathogen Marasmius tenuissimus strain MS-2.</title>
        <authorList>
            <person name="Yulfo-Soto G.E."/>
            <person name="Baruah I.K."/>
            <person name="Amoako-Attah I."/>
            <person name="Bukari Y."/>
            <person name="Meinhardt L.W."/>
            <person name="Bailey B.A."/>
            <person name="Cohen S.P."/>
        </authorList>
    </citation>
    <scope>NUCLEOTIDE SEQUENCE [LARGE SCALE GENOMIC DNA]</scope>
    <source>
        <strain evidence="3 4">MS-2</strain>
    </source>
</reference>
<gene>
    <name evidence="3" type="ORF">AAF712_009832</name>
</gene>
<feature type="compositionally biased region" description="Basic and acidic residues" evidence="1">
    <location>
        <begin position="722"/>
        <end position="731"/>
    </location>
</feature>
<feature type="domain" description="BAG" evidence="2">
    <location>
        <begin position="534"/>
        <end position="578"/>
    </location>
</feature>
<feature type="compositionally biased region" description="Low complexity" evidence="1">
    <location>
        <begin position="359"/>
        <end position="380"/>
    </location>
</feature>
<sequence>MLSTLRNQQLHYPSPYPYPHQYQLGGNPLTPRERYLASLADAAEAEEEEGTLTSHRRPRYEYPSASASLHNHRRDHYPSEDRLALLRRELEEEDKRRTDSSWLGDRGNRRNEGFWSFGGGIARAVRLIDEASAPGPKVSQACPRRNVTNDPRRSSTFDPEFFIAQILASRNAQTKATPPKAAVPRPNPDEFLRALFGAQEVQPRPARQPSPAKPAREEASVATPEDFLRLLFGGVEKPTQKASSAPVAGPASLKTDAVKAHQAPEDPRDFLRMLLGGQVPVVEKPVNKSKAAEPSSQPGASTQQAKHVEPIPKRPSSPTTSLKEQLEARLGNDEAVEIKDTIQAIMASLADAASRETRAAPAPMSSAGPSTSTSSSNNAKAPERPSSPSTTVKEQLQARLGGDEAVEIHDTIQAILASLADAARYEAQAPSAPTHSGSASTSSSSGKGKKKAEYTPPTTTPSSEPTSNDVLKSMNAVDTIAAAFNALQQDFIFPTQLDFTPTSSAASSPVSSDTESSAGTIGKLAYTARNHPVRYYEQGLTGLLSRLDGVESFGSGEVRMRRKEVVARVEGALDELEREVEGRWKVRVARERKERVEVVEGVALTRDAAAATTTESGDLVAVPAEVDESAAGTSTAVEVSDTKEAPAVSHESSSVEVEATPVLDASENTQSESEAAKLLEPELEAQTSIPPVDHEVSESAGDLHVQAATEAHGTTSPASESGKTEDTHAVAEEQSSEDVDSVSREEVEDSTSIHGSYPPSQSTSTDIEDATVSNSSTQYPPSTTSSAAASVATIRPYDVDVETASTSSEEDEKDQRDEVESDSDGFLLSEKVPDENDGKKRKLEEDVGSDWSEVEA</sequence>
<dbReference type="InterPro" id="IPR036533">
    <property type="entry name" value="BAG_dom_sf"/>
</dbReference>
<feature type="compositionally biased region" description="Polar residues" evidence="1">
    <location>
        <begin position="712"/>
        <end position="721"/>
    </location>
</feature>
<protein>
    <recommendedName>
        <fullName evidence="2">BAG domain-containing protein</fullName>
    </recommendedName>
</protein>
<feature type="region of interest" description="Disordered" evidence="1">
    <location>
        <begin position="1"/>
        <end position="30"/>
    </location>
</feature>
<proteinExistence type="predicted"/>
<feature type="compositionally biased region" description="Low complexity" evidence="1">
    <location>
        <begin position="429"/>
        <end position="446"/>
    </location>
</feature>
<evidence type="ECO:0000259" key="2">
    <source>
        <dbReference type="Pfam" id="PF02179"/>
    </source>
</evidence>